<dbReference type="EMBL" id="AP028947">
    <property type="protein sequence ID" value="BET27265.1"/>
    <property type="molecule type" value="Genomic_DNA"/>
</dbReference>
<dbReference type="GO" id="GO:0015074">
    <property type="term" value="P:DNA integration"/>
    <property type="evidence" value="ECO:0007669"/>
    <property type="project" value="UniProtKB-KW"/>
</dbReference>
<dbReference type="Proteomes" id="UP001329151">
    <property type="component" value="Chromosome"/>
</dbReference>
<sequence length="340" mass="38945">MPELDRLASAAQYRVEDLEELTEDTSNTPNVIRISRIGLRKTKVADSRASVDAATQASRLRYISDFLEFFSGYVGATLCDAERKRLEMSTSFALKAFREHIPTVSKRAKLNARIGLSEQEQHRLLEVINPESSLNPWTRGYVRKRNWLLIVLLLASGMRRGELLGLQIGDLNAEAPKLRILRRADTEKDPRRIQPCTKTFDREIELARPVMKALWDFINNDRRAIKRARTVPQIFVSDEGAPLSHASIDKVFFQLRSVFPGLPMTLTSHVMRHTWNERFSEKAEAMGVSETVEERARNSQQGWSDNSRMAATYTRRYTAKKGREVALKLQERLDALTNKN</sequence>
<evidence type="ECO:0000256" key="4">
    <source>
        <dbReference type="ARBA" id="ARBA00023172"/>
    </source>
</evidence>
<dbReference type="GO" id="GO:0003677">
    <property type="term" value="F:DNA binding"/>
    <property type="evidence" value="ECO:0007669"/>
    <property type="project" value="UniProtKB-KW"/>
</dbReference>
<dbReference type="PANTHER" id="PTHR30349:SF41">
    <property type="entry name" value="INTEGRASE_RECOMBINASE PROTEIN MJ0367-RELATED"/>
    <property type="match status" value="1"/>
</dbReference>
<dbReference type="GO" id="GO:0006310">
    <property type="term" value="P:DNA recombination"/>
    <property type="evidence" value="ECO:0007669"/>
    <property type="project" value="UniProtKB-KW"/>
</dbReference>
<dbReference type="InterPro" id="IPR002104">
    <property type="entry name" value="Integrase_catalytic"/>
</dbReference>
<keyword evidence="4" id="KW-0233">DNA recombination</keyword>
<dbReference type="RefSeq" id="WP_338284525.1">
    <property type="nucleotide sequence ID" value="NZ_AP028947.1"/>
</dbReference>
<dbReference type="AlphaFoldDB" id="A0AA86MFJ2"/>
<evidence type="ECO:0000256" key="1">
    <source>
        <dbReference type="ARBA" id="ARBA00008857"/>
    </source>
</evidence>
<keyword evidence="3" id="KW-0238">DNA-binding</keyword>
<gene>
    <name evidence="6" type="ORF">RGQ30_27660</name>
</gene>
<evidence type="ECO:0000256" key="2">
    <source>
        <dbReference type="ARBA" id="ARBA00022908"/>
    </source>
</evidence>
<feature type="domain" description="Tyr recombinase" evidence="5">
    <location>
        <begin position="111"/>
        <end position="334"/>
    </location>
</feature>
<evidence type="ECO:0000256" key="3">
    <source>
        <dbReference type="ARBA" id="ARBA00023125"/>
    </source>
</evidence>
<reference evidence="6 7" key="1">
    <citation type="submission" date="2023-10" db="EMBL/GenBank/DDBJ databases">
        <title>Complete Genome Sequence of Limnobacter thiooxidans CS-K2T, Isolated from freshwater lake sediments in Bavaria, Germany.</title>
        <authorList>
            <person name="Naruki M."/>
            <person name="Watanabe A."/>
            <person name="Warashina T."/>
            <person name="Morita T."/>
            <person name="Arakawa K."/>
        </authorList>
    </citation>
    <scope>NUCLEOTIDE SEQUENCE [LARGE SCALE GENOMIC DNA]</scope>
    <source>
        <strain evidence="6 7">CS-K2</strain>
    </source>
</reference>
<dbReference type="KEGG" id="lto:RGQ30_27660"/>
<accession>A0AA86MFJ2</accession>
<proteinExistence type="inferred from homology"/>
<comment type="similarity">
    <text evidence="1">Belongs to the 'phage' integrase family.</text>
</comment>
<keyword evidence="2" id="KW-0229">DNA integration</keyword>
<dbReference type="SUPFAM" id="SSF56349">
    <property type="entry name" value="DNA breaking-rejoining enzymes"/>
    <property type="match status" value="1"/>
</dbReference>
<dbReference type="Pfam" id="PF00589">
    <property type="entry name" value="Phage_integrase"/>
    <property type="match status" value="1"/>
</dbReference>
<evidence type="ECO:0000259" key="5">
    <source>
        <dbReference type="PROSITE" id="PS51898"/>
    </source>
</evidence>
<evidence type="ECO:0000313" key="7">
    <source>
        <dbReference type="Proteomes" id="UP001329151"/>
    </source>
</evidence>
<protein>
    <recommendedName>
        <fullName evidence="5">Tyr recombinase domain-containing protein</fullName>
    </recommendedName>
</protein>
<keyword evidence="7" id="KW-1185">Reference proteome</keyword>
<organism evidence="6 7">
    <name type="scientific">Limnobacter thiooxidans</name>
    <dbReference type="NCBI Taxonomy" id="131080"/>
    <lineage>
        <taxon>Bacteria</taxon>
        <taxon>Pseudomonadati</taxon>
        <taxon>Pseudomonadota</taxon>
        <taxon>Betaproteobacteria</taxon>
        <taxon>Burkholderiales</taxon>
        <taxon>Burkholderiaceae</taxon>
        <taxon>Limnobacter</taxon>
    </lineage>
</organism>
<dbReference type="InterPro" id="IPR050090">
    <property type="entry name" value="Tyrosine_recombinase_XerCD"/>
</dbReference>
<evidence type="ECO:0000313" key="6">
    <source>
        <dbReference type="EMBL" id="BET27265.1"/>
    </source>
</evidence>
<dbReference type="PROSITE" id="PS51898">
    <property type="entry name" value="TYR_RECOMBINASE"/>
    <property type="match status" value="1"/>
</dbReference>
<name>A0AA86MFJ2_9BURK</name>
<dbReference type="Gene3D" id="1.10.443.10">
    <property type="entry name" value="Intergrase catalytic core"/>
    <property type="match status" value="1"/>
</dbReference>
<dbReference type="InterPro" id="IPR013762">
    <property type="entry name" value="Integrase-like_cat_sf"/>
</dbReference>
<dbReference type="CDD" id="cd00397">
    <property type="entry name" value="DNA_BRE_C"/>
    <property type="match status" value="1"/>
</dbReference>
<dbReference type="PANTHER" id="PTHR30349">
    <property type="entry name" value="PHAGE INTEGRASE-RELATED"/>
    <property type="match status" value="1"/>
</dbReference>
<dbReference type="InterPro" id="IPR011010">
    <property type="entry name" value="DNA_brk_join_enz"/>
</dbReference>